<dbReference type="Proteomes" id="UP000694843">
    <property type="component" value="Unplaced"/>
</dbReference>
<accession>A0A8B7NLG6</accession>
<keyword evidence="2" id="KW-1185">Reference proteome</keyword>
<protein>
    <submittedName>
        <fullName evidence="3">Uncharacterized protein LOC108671472</fullName>
    </submittedName>
</protein>
<sequence>MIQLFVLADSGVCRNGCFVDSRCLAVSITQAASVSKCYFSSSASVLTTLLITDPASITFMKKKDACKPGFEAVGGFCYFFSTNATNFTTAKSSCPSGIALAYPSSAAQMADLVANLNSNKSGKNDWWVDLTLNAEKWYWNDGKDFFQSGRPGEDLGTEDKYACARLHYEPPNYIYAPWNKECTDRFFFVCQYKE</sequence>
<dbReference type="SMART" id="SM00034">
    <property type="entry name" value="CLECT"/>
    <property type="match status" value="1"/>
</dbReference>
<dbReference type="Gene3D" id="3.10.100.10">
    <property type="entry name" value="Mannose-Binding Protein A, subunit A"/>
    <property type="match status" value="1"/>
</dbReference>
<reference evidence="3" key="1">
    <citation type="submission" date="2025-08" db="UniProtKB">
        <authorList>
            <consortium name="RefSeq"/>
        </authorList>
    </citation>
    <scope>IDENTIFICATION</scope>
    <source>
        <tissue evidence="3">Whole organism</tissue>
    </source>
</reference>
<dbReference type="GeneID" id="108671472"/>
<dbReference type="SUPFAM" id="SSF56436">
    <property type="entry name" value="C-type lectin-like"/>
    <property type="match status" value="1"/>
</dbReference>
<evidence type="ECO:0000259" key="1">
    <source>
        <dbReference type="PROSITE" id="PS50041"/>
    </source>
</evidence>
<dbReference type="OrthoDB" id="6356177at2759"/>
<organism evidence="2 3">
    <name type="scientific">Hyalella azteca</name>
    <name type="common">Amphipod</name>
    <dbReference type="NCBI Taxonomy" id="294128"/>
    <lineage>
        <taxon>Eukaryota</taxon>
        <taxon>Metazoa</taxon>
        <taxon>Ecdysozoa</taxon>
        <taxon>Arthropoda</taxon>
        <taxon>Crustacea</taxon>
        <taxon>Multicrustacea</taxon>
        <taxon>Malacostraca</taxon>
        <taxon>Eumalacostraca</taxon>
        <taxon>Peracarida</taxon>
        <taxon>Amphipoda</taxon>
        <taxon>Senticaudata</taxon>
        <taxon>Talitrida</taxon>
        <taxon>Talitroidea</taxon>
        <taxon>Hyalellidae</taxon>
        <taxon>Hyalella</taxon>
    </lineage>
</organism>
<dbReference type="InterPro" id="IPR001304">
    <property type="entry name" value="C-type_lectin-like"/>
</dbReference>
<dbReference type="PROSITE" id="PS50041">
    <property type="entry name" value="C_TYPE_LECTIN_2"/>
    <property type="match status" value="1"/>
</dbReference>
<gene>
    <name evidence="3" type="primary">LOC108671472</name>
</gene>
<evidence type="ECO:0000313" key="3">
    <source>
        <dbReference type="RefSeq" id="XP_018014510.1"/>
    </source>
</evidence>
<dbReference type="RefSeq" id="XP_018014510.1">
    <property type="nucleotide sequence ID" value="XM_018159021.1"/>
</dbReference>
<evidence type="ECO:0000313" key="2">
    <source>
        <dbReference type="Proteomes" id="UP000694843"/>
    </source>
</evidence>
<dbReference type="AlphaFoldDB" id="A0A8B7NLG6"/>
<feature type="domain" description="C-type lectin" evidence="1">
    <location>
        <begin position="73"/>
        <end position="191"/>
    </location>
</feature>
<proteinExistence type="predicted"/>
<dbReference type="InterPro" id="IPR016187">
    <property type="entry name" value="CTDL_fold"/>
</dbReference>
<name>A0A8B7NLG6_HYAAZ</name>
<dbReference type="InterPro" id="IPR016186">
    <property type="entry name" value="C-type_lectin-like/link_sf"/>
</dbReference>
<dbReference type="KEGG" id="hazt:108671472"/>